<organism evidence="2 3">
    <name type="scientific">Tetrapyrgos nigripes</name>
    <dbReference type="NCBI Taxonomy" id="182062"/>
    <lineage>
        <taxon>Eukaryota</taxon>
        <taxon>Fungi</taxon>
        <taxon>Dikarya</taxon>
        <taxon>Basidiomycota</taxon>
        <taxon>Agaricomycotina</taxon>
        <taxon>Agaricomycetes</taxon>
        <taxon>Agaricomycetidae</taxon>
        <taxon>Agaricales</taxon>
        <taxon>Marasmiineae</taxon>
        <taxon>Marasmiaceae</taxon>
        <taxon>Tetrapyrgos</taxon>
    </lineage>
</organism>
<evidence type="ECO:0000313" key="3">
    <source>
        <dbReference type="Proteomes" id="UP000559256"/>
    </source>
</evidence>
<evidence type="ECO:0000256" key="1">
    <source>
        <dbReference type="SAM" id="MobiDB-lite"/>
    </source>
</evidence>
<sequence length="638" mass="67605">MATSPPVQRNTFNSSADGTPSNSRTRDWARSEDPSTAFSGLTKGKRGGGGRGSGRGGRGGRGGGRGAGTPRIVSNPPQADKPAPAKSAAPSAPKSASKPDKSATKPVEQTSVKPPVEKPEIKQPEPAVPSVSNLSDKPAPSSSTQKSKSSSRRSSTRSIPSIVLPPTTSAAADAPPTPKSARPPNHRRRSQNGSSRAPATAGLKSNIPPPLDQNLLRTHSQNGSKRLPQPPHTAPLLKDAPPHLSTPTAHDLRTDIDALVERVRAVAMDRPSTPGSHIDWAGDDDDSLPDLDDWGVPTASNTASKLDCGNGETGNKDTISPIMVEGLRSLPEPFKPDTPEKDAQSLPTTVGPLPEHPPAKEQIGSETDANPAKKPSFLVTTEPVTKAPSHSPTKRVHPHPSLPPKPVFADTSLVPNHRRGVTPIRNPALRHPQSDKSNVKPVQVNAKSAEEAKPVQQTQKTEHAPIKSEDISTEVKQEEKEVEKQEKEEEKKEEKNSTATDDFNEGLQSSIHAPAAHSDSTLDMKGNARPVFPPPRNFTHNRAHTVGRPPSFLHSAPAHGNNRFSRSGFSTPRNGHDQSYHARTHSSPPAGAASGHHRTHSSRPIITGDAISRLARTIGGASLSPSPSRTAVSLSTKD</sequence>
<dbReference type="OrthoDB" id="3267789at2759"/>
<keyword evidence="3" id="KW-1185">Reference proteome</keyword>
<feature type="compositionally biased region" description="Polar residues" evidence="1">
    <location>
        <begin position="562"/>
        <end position="573"/>
    </location>
</feature>
<feature type="compositionally biased region" description="Polar residues" evidence="1">
    <location>
        <begin position="623"/>
        <end position="638"/>
    </location>
</feature>
<reference evidence="2 3" key="1">
    <citation type="journal article" date="2020" name="ISME J.">
        <title>Uncovering the hidden diversity of litter-decomposition mechanisms in mushroom-forming fungi.</title>
        <authorList>
            <person name="Floudas D."/>
            <person name="Bentzer J."/>
            <person name="Ahren D."/>
            <person name="Johansson T."/>
            <person name="Persson P."/>
            <person name="Tunlid A."/>
        </authorList>
    </citation>
    <scope>NUCLEOTIDE SEQUENCE [LARGE SCALE GENOMIC DNA]</scope>
    <source>
        <strain evidence="2 3">CBS 291.85</strain>
    </source>
</reference>
<accession>A0A8H5LUN5</accession>
<protein>
    <submittedName>
        <fullName evidence="2">Uncharacterized protein</fullName>
    </submittedName>
</protein>
<dbReference type="Proteomes" id="UP000559256">
    <property type="component" value="Unassembled WGS sequence"/>
</dbReference>
<feature type="compositionally biased region" description="Acidic residues" evidence="1">
    <location>
        <begin position="281"/>
        <end position="293"/>
    </location>
</feature>
<dbReference type="AlphaFoldDB" id="A0A8H5LUN5"/>
<comment type="caution">
    <text evidence="2">The sequence shown here is derived from an EMBL/GenBank/DDBJ whole genome shotgun (WGS) entry which is preliminary data.</text>
</comment>
<feature type="compositionally biased region" description="Polar residues" evidence="1">
    <location>
        <begin position="215"/>
        <end position="224"/>
    </location>
</feature>
<name>A0A8H5LUN5_9AGAR</name>
<feature type="compositionally biased region" description="Polar residues" evidence="1">
    <location>
        <begin position="1"/>
        <end position="23"/>
    </location>
</feature>
<evidence type="ECO:0000313" key="2">
    <source>
        <dbReference type="EMBL" id="KAF5370074.1"/>
    </source>
</evidence>
<feature type="compositionally biased region" description="Low complexity" evidence="1">
    <location>
        <begin position="156"/>
        <end position="174"/>
    </location>
</feature>
<feature type="compositionally biased region" description="Basic and acidic residues" evidence="1">
    <location>
        <begin position="334"/>
        <end position="343"/>
    </location>
</feature>
<feature type="region of interest" description="Disordered" evidence="1">
    <location>
        <begin position="1"/>
        <end position="250"/>
    </location>
</feature>
<gene>
    <name evidence="2" type="ORF">D9758_001244</name>
</gene>
<proteinExistence type="predicted"/>
<dbReference type="EMBL" id="JAACJM010000012">
    <property type="protein sequence ID" value="KAF5370074.1"/>
    <property type="molecule type" value="Genomic_DNA"/>
</dbReference>
<feature type="compositionally biased region" description="Polar residues" evidence="1">
    <location>
        <begin position="378"/>
        <end position="391"/>
    </location>
</feature>
<feature type="compositionally biased region" description="Low complexity" evidence="1">
    <location>
        <begin position="80"/>
        <end position="96"/>
    </location>
</feature>
<feature type="compositionally biased region" description="Polar residues" evidence="1">
    <location>
        <begin position="497"/>
        <end position="511"/>
    </location>
</feature>
<feature type="compositionally biased region" description="Basic and acidic residues" evidence="1">
    <location>
        <begin position="24"/>
        <end position="33"/>
    </location>
</feature>
<feature type="compositionally biased region" description="Basic and acidic residues" evidence="1">
    <location>
        <begin position="460"/>
        <end position="496"/>
    </location>
</feature>
<feature type="region of interest" description="Disordered" evidence="1">
    <location>
        <begin position="268"/>
        <end position="638"/>
    </location>
</feature>
<feature type="compositionally biased region" description="Gly residues" evidence="1">
    <location>
        <begin position="49"/>
        <end position="67"/>
    </location>
</feature>